<name>A0A2K1PYQ2_9GAMM</name>
<accession>A0A2K1PYQ2</accession>
<dbReference type="Gene3D" id="3.55.50.70">
    <property type="match status" value="1"/>
</dbReference>
<protein>
    <recommendedName>
        <fullName evidence="3">Toxin co-regulated pilus biosynthesis protein Q C-terminal domain-containing protein</fullName>
    </recommendedName>
</protein>
<evidence type="ECO:0000313" key="1">
    <source>
        <dbReference type="EMBL" id="PNS07921.1"/>
    </source>
</evidence>
<dbReference type="EMBL" id="NPZB01000002">
    <property type="protein sequence ID" value="PNS07921.1"/>
    <property type="molecule type" value="Genomic_DNA"/>
</dbReference>
<keyword evidence="2" id="KW-1185">Reference proteome</keyword>
<comment type="caution">
    <text evidence="1">The sequence shown here is derived from an EMBL/GenBank/DDBJ whole genome shotgun (WGS) entry which is preliminary data.</text>
</comment>
<gene>
    <name evidence="1" type="ORF">Lysil_2097</name>
</gene>
<proteinExistence type="predicted"/>
<organism evidence="1 2">
    <name type="scientific">Solilutibacter silvestris</name>
    <dbReference type="NCBI Taxonomy" id="1645665"/>
    <lineage>
        <taxon>Bacteria</taxon>
        <taxon>Pseudomonadati</taxon>
        <taxon>Pseudomonadota</taxon>
        <taxon>Gammaproteobacteria</taxon>
        <taxon>Lysobacterales</taxon>
        <taxon>Lysobacteraceae</taxon>
        <taxon>Solilutibacter</taxon>
    </lineage>
</organism>
<evidence type="ECO:0008006" key="3">
    <source>
        <dbReference type="Google" id="ProtNLM"/>
    </source>
</evidence>
<dbReference type="Proteomes" id="UP000236220">
    <property type="component" value="Unassembled WGS sequence"/>
</dbReference>
<evidence type="ECO:0000313" key="2">
    <source>
        <dbReference type="Proteomes" id="UP000236220"/>
    </source>
</evidence>
<dbReference type="AlphaFoldDB" id="A0A2K1PYQ2"/>
<sequence length="142" mass="15105">MGDGCTTGDHVKNLTKHMALAMATAVLMSACTTTPAPEFGGKWRPVNRFADTAREIPLNPAYIYYALPMDGTLKGVLTRWAKDTHAGLAYQLSADYTLPAAVGQIRTADGAAALQQLAQVYAAQRIELAVENGAITARPAKN</sequence>
<reference evidence="1 2" key="1">
    <citation type="submission" date="2017-08" db="EMBL/GenBank/DDBJ databases">
        <title>Lysobacter sylvestris genome.</title>
        <authorList>
            <person name="Zhang D.-C."/>
            <person name="Albuquerque L."/>
            <person name="Franca L."/>
            <person name="Froufe H.J.C."/>
            <person name="Barroso C."/>
            <person name="Egas C."/>
            <person name="Da Costa M."/>
            <person name="Margesin R."/>
        </authorList>
    </citation>
    <scope>NUCLEOTIDE SEQUENCE [LARGE SCALE GENOMIC DNA]</scope>
    <source>
        <strain evidence="1 2">AM20-91</strain>
    </source>
</reference>